<dbReference type="InterPro" id="IPR036457">
    <property type="entry name" value="PPM-type-like_dom_sf"/>
</dbReference>
<evidence type="ECO:0000313" key="3">
    <source>
        <dbReference type="EMBL" id="RUO48742.1"/>
    </source>
</evidence>
<dbReference type="OrthoDB" id="9811749at2"/>
<sequence length="552" mass="62487">MLQPSKQAVIDIFHDDSSFAAQVIAEVRRLRLARKIRQRKLATWSAADHPPHPTLLVTVDATGVLTPALACAEQLLIVPEPLSIRELSRWPGEVIEWPLHPTHLSRRIQRVCNAFNTAGQLRAVRESLFWHNRRVDREYELIEHIFRNALSRNYLDYPHIRTLLAPAAKFNGDLCLVTPGPQGGLYVMMADFTGHGLAPATGALPLSQAFFAMADRGVSIAEMVTEFNYRLHRLLPNDMFCACFILELSASGERLSYWNGGMPPALVYDAEGTIRHRLKAQHMALGVLSPDDFDAQLVTIRTERSDFVALYTDGVIELLSQQHEFLGAETFERYLADYPSLSDFDRLVAKLESFRGNQPLHDDLSLAVLQCLPTELGAPDEEAEVHALPFSFESRLTVEDLQQLDVVSAVLSVLRRLPKLRSHRTTIYLLLAEAFNNALEHGLLGLDSRMKNDPEGFAYYYQLRAERLAALREGWIAIRVEYHPHEHYLKFNLAHSGEPYDLTELEQDNQIQRTYGRGVTLLQQLADNVQWHANGQSVEFGYYLNNGNSTAR</sequence>
<dbReference type="CDD" id="cd16936">
    <property type="entry name" value="HATPase_RsbW-like"/>
    <property type="match status" value="1"/>
</dbReference>
<evidence type="ECO:0000256" key="1">
    <source>
        <dbReference type="ARBA" id="ARBA00022801"/>
    </source>
</evidence>
<feature type="domain" description="PPM-type phosphatase" evidence="2">
    <location>
        <begin position="155"/>
        <end position="371"/>
    </location>
</feature>
<gene>
    <name evidence="3" type="ORF">CWE21_05105</name>
</gene>
<dbReference type="Proteomes" id="UP000286678">
    <property type="component" value="Unassembled WGS sequence"/>
</dbReference>
<dbReference type="SMART" id="SM00331">
    <property type="entry name" value="PP2C_SIG"/>
    <property type="match status" value="1"/>
</dbReference>
<dbReference type="RefSeq" id="WP_126833372.1">
    <property type="nucleotide sequence ID" value="NZ_PIPT01000003.1"/>
</dbReference>
<dbReference type="Gene3D" id="3.30.565.10">
    <property type="entry name" value="Histidine kinase-like ATPase, C-terminal domain"/>
    <property type="match status" value="1"/>
</dbReference>
<evidence type="ECO:0000259" key="2">
    <source>
        <dbReference type="SMART" id="SM00331"/>
    </source>
</evidence>
<dbReference type="Gene3D" id="3.60.40.10">
    <property type="entry name" value="PPM-type phosphatase domain"/>
    <property type="match status" value="1"/>
</dbReference>
<proteinExistence type="predicted"/>
<comment type="caution">
    <text evidence="3">The sequence shown here is derived from an EMBL/GenBank/DDBJ whole genome shotgun (WGS) entry which is preliminary data.</text>
</comment>
<name>A0A432XJE1_9GAMM</name>
<protein>
    <recommendedName>
        <fullName evidence="2">PPM-type phosphatase domain-containing protein</fullName>
    </recommendedName>
</protein>
<dbReference type="Pfam" id="PF07228">
    <property type="entry name" value="SpoIIE"/>
    <property type="match status" value="1"/>
</dbReference>
<keyword evidence="4" id="KW-1185">Reference proteome</keyword>
<dbReference type="InterPro" id="IPR052016">
    <property type="entry name" value="Bact_Sigma-Reg"/>
</dbReference>
<dbReference type="InterPro" id="IPR001932">
    <property type="entry name" value="PPM-type_phosphatase-like_dom"/>
</dbReference>
<reference evidence="4" key="1">
    <citation type="journal article" date="2018" name="Front. Microbiol.">
        <title>Genome-Based Analysis Reveals the Taxonomy and Diversity of the Family Idiomarinaceae.</title>
        <authorList>
            <person name="Liu Y."/>
            <person name="Lai Q."/>
            <person name="Shao Z."/>
        </authorList>
    </citation>
    <scope>NUCLEOTIDE SEQUENCE [LARGE SCALE GENOMIC DNA]</scope>
    <source>
        <strain evidence="4">SW15</strain>
    </source>
</reference>
<dbReference type="InterPro" id="IPR036890">
    <property type="entry name" value="HATPase_C_sf"/>
</dbReference>
<dbReference type="EMBL" id="PIPT01000003">
    <property type="protein sequence ID" value="RUO48742.1"/>
    <property type="molecule type" value="Genomic_DNA"/>
</dbReference>
<dbReference type="AlphaFoldDB" id="A0A432XJE1"/>
<organism evidence="3 4">
    <name type="scientific">Pseudidiomarina aquimaris</name>
    <dbReference type="NCBI Taxonomy" id="641841"/>
    <lineage>
        <taxon>Bacteria</taxon>
        <taxon>Pseudomonadati</taxon>
        <taxon>Pseudomonadota</taxon>
        <taxon>Gammaproteobacteria</taxon>
        <taxon>Alteromonadales</taxon>
        <taxon>Idiomarinaceae</taxon>
        <taxon>Pseudidiomarina</taxon>
    </lineage>
</organism>
<evidence type="ECO:0000313" key="4">
    <source>
        <dbReference type="Proteomes" id="UP000286678"/>
    </source>
</evidence>
<dbReference type="PANTHER" id="PTHR43156">
    <property type="entry name" value="STAGE II SPORULATION PROTEIN E-RELATED"/>
    <property type="match status" value="1"/>
</dbReference>
<accession>A0A432XJE1</accession>
<dbReference type="PANTHER" id="PTHR43156:SF2">
    <property type="entry name" value="STAGE II SPORULATION PROTEIN E"/>
    <property type="match status" value="1"/>
</dbReference>
<keyword evidence="1" id="KW-0378">Hydrolase</keyword>
<dbReference type="GO" id="GO:0016791">
    <property type="term" value="F:phosphatase activity"/>
    <property type="evidence" value="ECO:0007669"/>
    <property type="project" value="TreeGrafter"/>
</dbReference>